<name>A0ABX5YRB3_9PLAN</name>
<evidence type="ECO:0000313" key="2">
    <source>
        <dbReference type="Proteomes" id="UP000322887"/>
    </source>
</evidence>
<proteinExistence type="predicted"/>
<reference evidence="1 2" key="1">
    <citation type="submission" date="2019-08" db="EMBL/GenBank/DDBJ databases">
        <title>Deep-cultivation of Planctomycetes and their phenomic and genomic characterization uncovers novel biology.</title>
        <authorList>
            <person name="Wiegand S."/>
            <person name="Jogler M."/>
            <person name="Boedeker C."/>
            <person name="Pinto D."/>
            <person name="Vollmers J."/>
            <person name="Rivas-Marin E."/>
            <person name="Kohn T."/>
            <person name="Peeters S.H."/>
            <person name="Heuer A."/>
            <person name="Rast P."/>
            <person name="Oberbeckmann S."/>
            <person name="Bunk B."/>
            <person name="Jeske O."/>
            <person name="Meyerdierks A."/>
            <person name="Storesund J.E."/>
            <person name="Kallscheuer N."/>
            <person name="Luecker S."/>
            <person name="Lage O.M."/>
            <person name="Pohl T."/>
            <person name="Merkel B.J."/>
            <person name="Hornburger P."/>
            <person name="Mueller R.-W."/>
            <person name="Bruemmer F."/>
            <person name="Labrenz M."/>
            <person name="Spormann A.M."/>
            <person name="Op den Camp H."/>
            <person name="Overmann J."/>
            <person name="Amann R."/>
            <person name="Jetten M.S.M."/>
            <person name="Mascher T."/>
            <person name="Medema M.H."/>
            <person name="Devos D.P."/>
            <person name="Kaster A.-K."/>
            <person name="Ovreas L."/>
            <person name="Rohde M."/>
            <person name="Galperin M.Y."/>
            <person name="Jogler C."/>
        </authorList>
    </citation>
    <scope>NUCLEOTIDE SEQUENCE [LARGE SCALE GENOMIC DNA]</scope>
    <source>
        <strain evidence="1 2">DSM 8797</strain>
    </source>
</reference>
<accession>A0ABX5YRB3</accession>
<dbReference type="EMBL" id="CP042910">
    <property type="protein sequence ID" value="QEG18309.1"/>
    <property type="molecule type" value="Genomic_DNA"/>
</dbReference>
<sequence>MCHFEKLMISALSTNLLWQFYDHSERSQITPYDKLSDILSLRYPIAQKIINTPAEHRLVSSAEDHFPLPVRVHIKPDPCDAKALLITAAAAGFQIKNTWLAFQLRNFPVILLYSPQLKESKT</sequence>
<dbReference type="Proteomes" id="UP000322887">
    <property type="component" value="Chromosome"/>
</dbReference>
<keyword evidence="2" id="KW-1185">Reference proteome</keyword>
<organism evidence="1 2">
    <name type="scientific">Gimesia maris</name>
    <dbReference type="NCBI Taxonomy" id="122"/>
    <lineage>
        <taxon>Bacteria</taxon>
        <taxon>Pseudomonadati</taxon>
        <taxon>Planctomycetota</taxon>
        <taxon>Planctomycetia</taxon>
        <taxon>Planctomycetales</taxon>
        <taxon>Planctomycetaceae</taxon>
        <taxon>Gimesia</taxon>
    </lineage>
</organism>
<protein>
    <submittedName>
        <fullName evidence="1">Uncharacterized protein</fullName>
    </submittedName>
</protein>
<evidence type="ECO:0000313" key="1">
    <source>
        <dbReference type="EMBL" id="QEG18309.1"/>
    </source>
</evidence>
<gene>
    <name evidence="1" type="ORF">GmarT_41950</name>
</gene>